<comment type="caution">
    <text evidence="2">The sequence shown here is derived from an EMBL/GenBank/DDBJ whole genome shotgun (WGS) entry which is preliminary data.</text>
</comment>
<feature type="transmembrane region" description="Helical" evidence="1">
    <location>
        <begin position="37"/>
        <end position="57"/>
    </location>
</feature>
<reference evidence="2" key="1">
    <citation type="submission" date="2017-11" db="EMBL/GenBank/DDBJ databases">
        <authorList>
            <person name="Kajale S.C."/>
            <person name="Sharma A."/>
        </authorList>
    </citation>
    <scope>NUCLEOTIDE SEQUENCE</scope>
    <source>
        <strain evidence="2">LS1_42</strain>
    </source>
</reference>
<proteinExistence type="predicted"/>
<keyword evidence="1" id="KW-0472">Membrane</keyword>
<evidence type="ECO:0000313" key="2">
    <source>
        <dbReference type="EMBL" id="TYL40309.1"/>
    </source>
</evidence>
<keyword evidence="3" id="KW-1185">Reference proteome</keyword>
<dbReference type="OrthoDB" id="203413at2157"/>
<gene>
    <name evidence="2" type="ORF">CV102_01650</name>
</gene>
<accession>A0A8J8Q703</accession>
<dbReference type="RefSeq" id="WP_148856094.1">
    <property type="nucleotide sequence ID" value="NZ_PHNJ01000001.1"/>
</dbReference>
<sequence length="115" mass="12750">MNGTIDLPESTRRLIMYGVIFYFSLFLYATIADDVIAMYATEFVFGVIAIGIGAILFREAEKELSIVMGAAVCLVSGGLLQFVYLFTRLLVFDLATSILVFTGIGLYIYAAWYSE</sequence>
<feature type="transmembrane region" description="Helical" evidence="1">
    <location>
        <begin position="90"/>
        <end position="112"/>
    </location>
</feature>
<feature type="transmembrane region" description="Helical" evidence="1">
    <location>
        <begin position="64"/>
        <end position="84"/>
    </location>
</feature>
<dbReference type="AlphaFoldDB" id="A0A8J8Q703"/>
<name>A0A8J8Q703_9EURY</name>
<dbReference type="EMBL" id="PHNJ01000001">
    <property type="protein sequence ID" value="TYL40309.1"/>
    <property type="molecule type" value="Genomic_DNA"/>
</dbReference>
<evidence type="ECO:0000256" key="1">
    <source>
        <dbReference type="SAM" id="Phobius"/>
    </source>
</evidence>
<feature type="transmembrane region" description="Helical" evidence="1">
    <location>
        <begin position="14"/>
        <end position="31"/>
    </location>
</feature>
<protein>
    <submittedName>
        <fullName evidence="2">Uncharacterized protein</fullName>
    </submittedName>
</protein>
<keyword evidence="1" id="KW-1133">Transmembrane helix</keyword>
<organism evidence="2 3">
    <name type="scientific">Natronococcus pandeyae</name>
    <dbReference type="NCBI Taxonomy" id="2055836"/>
    <lineage>
        <taxon>Archaea</taxon>
        <taxon>Methanobacteriati</taxon>
        <taxon>Methanobacteriota</taxon>
        <taxon>Stenosarchaea group</taxon>
        <taxon>Halobacteria</taxon>
        <taxon>Halobacteriales</taxon>
        <taxon>Natrialbaceae</taxon>
        <taxon>Natronococcus</taxon>
    </lineage>
</organism>
<keyword evidence="1" id="KW-0812">Transmembrane</keyword>
<evidence type="ECO:0000313" key="3">
    <source>
        <dbReference type="Proteomes" id="UP000766904"/>
    </source>
</evidence>
<dbReference type="Proteomes" id="UP000766904">
    <property type="component" value="Unassembled WGS sequence"/>
</dbReference>